<feature type="transmembrane region" description="Helical" evidence="1">
    <location>
        <begin position="85"/>
        <end position="109"/>
    </location>
</feature>
<keyword evidence="1" id="KW-0812">Transmembrane</keyword>
<dbReference type="RefSeq" id="WP_343854528.1">
    <property type="nucleotide sequence ID" value="NZ_BAAAFI010000047.1"/>
</dbReference>
<comment type="caution">
    <text evidence="2">The sequence shown here is derived from an EMBL/GenBank/DDBJ whole genome shotgun (WGS) entry which is preliminary data.</text>
</comment>
<name>A0ABP3YJR0_9BACT</name>
<keyword evidence="1" id="KW-0472">Membrane</keyword>
<keyword evidence="3" id="KW-1185">Reference proteome</keyword>
<dbReference type="EMBL" id="BAAAFI010000047">
    <property type="protein sequence ID" value="GAA0880927.1"/>
    <property type="molecule type" value="Genomic_DNA"/>
</dbReference>
<reference evidence="3" key="1">
    <citation type="journal article" date="2019" name="Int. J. Syst. Evol. Microbiol.">
        <title>The Global Catalogue of Microorganisms (GCM) 10K type strain sequencing project: providing services to taxonomists for standard genome sequencing and annotation.</title>
        <authorList>
            <consortium name="The Broad Institute Genomics Platform"/>
            <consortium name="The Broad Institute Genome Sequencing Center for Infectious Disease"/>
            <person name="Wu L."/>
            <person name="Ma J."/>
        </authorList>
    </citation>
    <scope>NUCLEOTIDE SEQUENCE [LARGE SCALE GENOMIC DNA]</scope>
    <source>
        <strain evidence="3">JCM 16112</strain>
    </source>
</reference>
<organism evidence="2 3">
    <name type="scientific">Algoriphagus jejuensis</name>
    <dbReference type="NCBI Taxonomy" id="419934"/>
    <lineage>
        <taxon>Bacteria</taxon>
        <taxon>Pseudomonadati</taxon>
        <taxon>Bacteroidota</taxon>
        <taxon>Cytophagia</taxon>
        <taxon>Cytophagales</taxon>
        <taxon>Cyclobacteriaceae</taxon>
        <taxon>Algoriphagus</taxon>
    </lineage>
</organism>
<protein>
    <submittedName>
        <fullName evidence="2">Uncharacterized protein</fullName>
    </submittedName>
</protein>
<accession>A0ABP3YJR0</accession>
<evidence type="ECO:0000313" key="3">
    <source>
        <dbReference type="Proteomes" id="UP001500469"/>
    </source>
</evidence>
<feature type="transmembrane region" description="Helical" evidence="1">
    <location>
        <begin position="45"/>
        <end position="65"/>
    </location>
</feature>
<evidence type="ECO:0000256" key="1">
    <source>
        <dbReference type="SAM" id="Phobius"/>
    </source>
</evidence>
<feature type="transmembrane region" description="Helical" evidence="1">
    <location>
        <begin position="6"/>
        <end position="38"/>
    </location>
</feature>
<proteinExistence type="predicted"/>
<keyword evidence="1" id="KW-1133">Transmembrane helix</keyword>
<gene>
    <name evidence="2" type="ORF">GCM10009119_38970</name>
</gene>
<dbReference type="Proteomes" id="UP001500469">
    <property type="component" value="Unassembled WGS sequence"/>
</dbReference>
<evidence type="ECO:0000313" key="2">
    <source>
        <dbReference type="EMBL" id="GAA0880927.1"/>
    </source>
</evidence>
<sequence>MRFIFLTIVIAILVVFLNAVAPFWIVMIGVATLSALIFPNGIGGFMAGGLGMGLTWLGQCIYLGIMTDSHLPDMMGELMGIGSGVTLVAVTGAIGFFLGGFSAYTGVLFRNMLQKTPQNVYRG</sequence>